<proteinExistence type="predicted"/>
<dbReference type="EMBL" id="DYWT01000009">
    <property type="protein sequence ID" value="HJF30259.1"/>
    <property type="molecule type" value="Genomic_DNA"/>
</dbReference>
<comment type="caution">
    <text evidence="1">The sequence shown here is derived from an EMBL/GenBank/DDBJ whole genome shotgun (WGS) entry which is preliminary data.</text>
</comment>
<name>A0A921FWF7_SPOPS</name>
<evidence type="ECO:0000313" key="1">
    <source>
        <dbReference type="EMBL" id="HJF30259.1"/>
    </source>
</evidence>
<accession>A0A921FWF7</accession>
<dbReference type="InterPro" id="IPR012337">
    <property type="entry name" value="RNaseH-like_sf"/>
</dbReference>
<dbReference type="InterPro" id="IPR036397">
    <property type="entry name" value="RNaseH_sf"/>
</dbReference>
<sequence>MTKRSGISRDLADLMRPLVQSSTGPLRLSNILQELHLKRYDTLQFQYLANYKYRVDNSSSLISLPVPAPEFSKFNDKDGYNGYYPSANYLSFVYTSLIATLRPHLDNQIMKVDGVILKGDHTFKAASNISPLASGVNVFDALYTVTNEYEEIRLQSFVLTKSLIHLITSFDKLWNAYTMYGYEKPKIFYTDNVRTDSNFLEEHLPSLLENVQPIDGLPVATIPHGLEIIVSNTVEEMNNHCLSILSNYSGLFVLINYKRSSINGRNVVRISIATLDCKVFIFKIINNNFSSALRRIFEDASIGKIGNRLNVLVASLNEQYPALLLQIRNSVGFTSFCNNRSPNGSGSTLTDFCRIFFDLKFPKEPTLVESGRWEAEILDNTQVQRLALESYFMFRVYCKAKSVETLYTSFSDIPPVNTYVALFPRNSLSMTPSAFGYIREKSSQAFGVPMRRNLKSNKTVLVEITEILKPNMRLQEHGPKKTLDNTGCSHSFVVVNKVMLRQCPPNNGNGGNTRNSVVQANNNNQANELRRYSELLNEDGPNAVVGNATTNNDTTSTHTSRVLKDVFHLIDMIKVPIKHTLCSEFKAKFRDILLVPDPADKANVSRVLESMNTTWDYKVVTNSAWVWSRVKRRIPPANQLLPLLKKLFDEYGPIICTDINLPLFDRDAKKTADNVLETVRLGHVSDPEGIPLYTLYGYDSNGLAKYHCCRGTNSLEGNKQ</sequence>
<gene>
    <name evidence="1" type="ORF">K8V56_00560</name>
</gene>
<dbReference type="GO" id="GO:0003676">
    <property type="term" value="F:nucleic acid binding"/>
    <property type="evidence" value="ECO:0007669"/>
    <property type="project" value="InterPro"/>
</dbReference>
<reference evidence="1" key="1">
    <citation type="journal article" date="2021" name="PeerJ">
        <title>Extensive microbial diversity within the chicken gut microbiome revealed by metagenomics and culture.</title>
        <authorList>
            <person name="Gilroy R."/>
            <person name="Ravi A."/>
            <person name="Getino M."/>
            <person name="Pursley I."/>
            <person name="Horton D.L."/>
            <person name="Alikhan N.F."/>
            <person name="Baker D."/>
            <person name="Gharbi K."/>
            <person name="Hall N."/>
            <person name="Watson M."/>
            <person name="Adriaenssens E.M."/>
            <person name="Foster-Nyarko E."/>
            <person name="Jarju S."/>
            <person name="Secka A."/>
            <person name="Antonio M."/>
            <person name="Oren A."/>
            <person name="Chaudhuri R.R."/>
            <person name="La Ragione R."/>
            <person name="Hildebrand F."/>
            <person name="Pallen M.J."/>
        </authorList>
    </citation>
    <scope>NUCLEOTIDE SEQUENCE</scope>
    <source>
        <strain evidence="1">CHK171-7178</strain>
    </source>
</reference>
<dbReference type="AlphaFoldDB" id="A0A921FWF7"/>
<protein>
    <submittedName>
        <fullName evidence="1">Uncharacterized protein</fullName>
    </submittedName>
</protein>
<organism evidence="1 2">
    <name type="scientific">Sporosarcina psychrophila</name>
    <name type="common">Bacillus psychrophilus</name>
    <dbReference type="NCBI Taxonomy" id="1476"/>
    <lineage>
        <taxon>Bacteria</taxon>
        <taxon>Bacillati</taxon>
        <taxon>Bacillota</taxon>
        <taxon>Bacilli</taxon>
        <taxon>Bacillales</taxon>
        <taxon>Caryophanaceae</taxon>
        <taxon>Sporosarcina</taxon>
    </lineage>
</organism>
<dbReference type="Gene3D" id="3.30.420.10">
    <property type="entry name" value="Ribonuclease H-like superfamily/Ribonuclease H"/>
    <property type="match status" value="1"/>
</dbReference>
<dbReference type="Proteomes" id="UP000698173">
    <property type="component" value="Unassembled WGS sequence"/>
</dbReference>
<evidence type="ECO:0000313" key="2">
    <source>
        <dbReference type="Proteomes" id="UP000698173"/>
    </source>
</evidence>
<dbReference type="SUPFAM" id="SSF53098">
    <property type="entry name" value="Ribonuclease H-like"/>
    <property type="match status" value="1"/>
</dbReference>
<reference evidence="1" key="2">
    <citation type="submission" date="2021-09" db="EMBL/GenBank/DDBJ databases">
        <authorList>
            <person name="Gilroy R."/>
        </authorList>
    </citation>
    <scope>NUCLEOTIDE SEQUENCE</scope>
    <source>
        <strain evidence="1">CHK171-7178</strain>
    </source>
</reference>